<feature type="compositionally biased region" description="Basic and acidic residues" evidence="1">
    <location>
        <begin position="42"/>
        <end position="57"/>
    </location>
</feature>
<organism evidence="2 3">
    <name type="scientific">Toxoplasma gondii COUG</name>
    <dbReference type="NCBI Taxonomy" id="1074873"/>
    <lineage>
        <taxon>Eukaryota</taxon>
        <taxon>Sar</taxon>
        <taxon>Alveolata</taxon>
        <taxon>Apicomplexa</taxon>
        <taxon>Conoidasida</taxon>
        <taxon>Coccidia</taxon>
        <taxon>Eucoccidiorida</taxon>
        <taxon>Eimeriorina</taxon>
        <taxon>Sarcocystidae</taxon>
        <taxon>Toxoplasma</taxon>
    </lineage>
</organism>
<evidence type="ECO:0000256" key="1">
    <source>
        <dbReference type="SAM" id="MobiDB-lite"/>
    </source>
</evidence>
<evidence type="ECO:0000313" key="2">
    <source>
        <dbReference type="EMBL" id="PIM01930.1"/>
    </source>
</evidence>
<dbReference type="EMBL" id="AGQR02001368">
    <property type="protein sequence ID" value="PIM01930.1"/>
    <property type="molecule type" value="Genomic_DNA"/>
</dbReference>
<evidence type="ECO:0000313" key="3">
    <source>
        <dbReference type="Proteomes" id="UP000236343"/>
    </source>
</evidence>
<dbReference type="VEuPathDB" id="ToxoDB:TGCOUG_392810"/>
<proteinExistence type="predicted"/>
<feature type="region of interest" description="Disordered" evidence="1">
    <location>
        <begin position="1"/>
        <end position="27"/>
    </location>
</feature>
<comment type="caution">
    <text evidence="2">The sequence shown here is derived from an EMBL/GenBank/DDBJ whole genome shotgun (WGS) entry which is preliminary data.</text>
</comment>
<name>A0A2G8Y3U6_TOXGO</name>
<protein>
    <submittedName>
        <fullName evidence="2">Uncharacterized protein</fullName>
    </submittedName>
</protein>
<feature type="region of interest" description="Disordered" evidence="1">
    <location>
        <begin position="41"/>
        <end position="112"/>
    </location>
</feature>
<reference evidence="2 3" key="1">
    <citation type="journal article" date="2016" name="Nat. Commun.">
        <title>Local admixture of amplified and diversified secreted pathogenesis determinants shapes mosaic Toxoplasma gondii genomes.</title>
        <authorList>
            <person name="Lorenzi H."/>
            <person name="Khan A."/>
            <person name="Behnke M.S."/>
            <person name="Namasivayam S."/>
            <person name="Swapna L.S."/>
            <person name="Hadjithomas M."/>
            <person name="Karamycheva S."/>
            <person name="Pinney D."/>
            <person name="Brunk B.P."/>
            <person name="Ajioka J.W."/>
            <person name="Ajzenberg D."/>
            <person name="Boothroyd J.C."/>
            <person name="Boyle J.P."/>
            <person name="Darde M.L."/>
            <person name="Diaz-Miranda M.A."/>
            <person name="Dubey J.P."/>
            <person name="Fritz H.M."/>
            <person name="Gennari S.M."/>
            <person name="Gregory B.D."/>
            <person name="Kim K."/>
            <person name="Saeij J.P."/>
            <person name="Su C."/>
            <person name="White M.W."/>
            <person name="Zhu X.Q."/>
            <person name="Howe D.K."/>
            <person name="Rosenthal B.M."/>
            <person name="Grigg M.E."/>
            <person name="Parkinson J."/>
            <person name="Liu L."/>
            <person name="Kissinger J.C."/>
            <person name="Roos D.S."/>
            <person name="Sibley L.D."/>
        </authorList>
    </citation>
    <scope>NUCLEOTIDE SEQUENCE [LARGE SCALE GENOMIC DNA]</scope>
    <source>
        <strain evidence="2 3">COUG</strain>
    </source>
</reference>
<feature type="compositionally biased region" description="Basic and acidic residues" evidence="1">
    <location>
        <begin position="101"/>
        <end position="112"/>
    </location>
</feature>
<dbReference type="Proteomes" id="UP000236343">
    <property type="component" value="Unassembled WGS sequence"/>
</dbReference>
<sequence length="112" mass="11833">MSSCTCRVFSGETRPSSRQRAGGPERLGAARRCMLARRKCCRGREGTEKSAGRREEDSTTVGPWKDTGKDATVDAADGTCGGDAGEEEKSGAEETAEETAEEVHDGGPDAFC</sequence>
<gene>
    <name evidence="2" type="ORF">TGCOUG_392810</name>
</gene>
<dbReference type="AlphaFoldDB" id="A0A2G8Y3U6"/>
<accession>A0A2G8Y3U6</accession>